<gene>
    <name evidence="2" type="ORF">A2824_02510</name>
</gene>
<protein>
    <submittedName>
        <fullName evidence="2">Death-on-curing protein</fullName>
    </submittedName>
</protein>
<dbReference type="InterPro" id="IPR053737">
    <property type="entry name" value="Type_II_TA_Toxin"/>
</dbReference>
<evidence type="ECO:0000259" key="1">
    <source>
        <dbReference type="PROSITE" id="PS51459"/>
    </source>
</evidence>
<evidence type="ECO:0000313" key="3">
    <source>
        <dbReference type="Proteomes" id="UP000178059"/>
    </source>
</evidence>
<dbReference type="EMBL" id="MFTT01000035">
    <property type="protein sequence ID" value="OGI69009.1"/>
    <property type="molecule type" value="Genomic_DNA"/>
</dbReference>
<dbReference type="InterPro" id="IPR011204">
    <property type="entry name" value="Virulence_RhuM-like"/>
</dbReference>
<dbReference type="InterPro" id="IPR036597">
    <property type="entry name" value="Fido-like_dom_sf"/>
</dbReference>
<dbReference type="InterPro" id="IPR003812">
    <property type="entry name" value="Fido"/>
</dbReference>
<dbReference type="STRING" id="1801743.A2824_02510"/>
<dbReference type="AlphaFoldDB" id="A0A1F6VHF7"/>
<dbReference type="Proteomes" id="UP000178059">
    <property type="component" value="Unassembled WGS sequence"/>
</dbReference>
<dbReference type="Pfam" id="PF02661">
    <property type="entry name" value="Fic"/>
    <property type="match status" value="1"/>
</dbReference>
<evidence type="ECO:0000313" key="2">
    <source>
        <dbReference type="EMBL" id="OGI69009.1"/>
    </source>
</evidence>
<dbReference type="PANTHER" id="PTHR35810">
    <property type="entry name" value="CYTOPLASMIC PROTEIN-RELATED"/>
    <property type="match status" value="1"/>
</dbReference>
<organism evidence="2 3">
    <name type="scientific">Candidatus Nomurabacteria bacterium RIFCSPHIGHO2_01_FULL_42_16</name>
    <dbReference type="NCBI Taxonomy" id="1801743"/>
    <lineage>
        <taxon>Bacteria</taxon>
        <taxon>Candidatus Nomuraibacteriota</taxon>
    </lineage>
</organism>
<dbReference type="SUPFAM" id="SSF140931">
    <property type="entry name" value="Fic-like"/>
    <property type="match status" value="1"/>
</dbReference>
<reference evidence="2 3" key="1">
    <citation type="journal article" date="2016" name="Nat. Commun.">
        <title>Thousands of microbial genomes shed light on interconnected biogeochemical processes in an aquifer system.</title>
        <authorList>
            <person name="Anantharaman K."/>
            <person name="Brown C.T."/>
            <person name="Hug L.A."/>
            <person name="Sharon I."/>
            <person name="Castelle C.J."/>
            <person name="Probst A.J."/>
            <person name="Thomas B.C."/>
            <person name="Singh A."/>
            <person name="Wilkins M.J."/>
            <person name="Karaoz U."/>
            <person name="Brodie E.L."/>
            <person name="Williams K.H."/>
            <person name="Hubbard S.S."/>
            <person name="Banfield J.F."/>
        </authorList>
    </citation>
    <scope>NUCLEOTIDE SEQUENCE [LARGE SCALE GENOMIC DNA]</scope>
</reference>
<dbReference type="PROSITE" id="PS51459">
    <property type="entry name" value="FIDO"/>
    <property type="match status" value="1"/>
</dbReference>
<proteinExistence type="predicted"/>
<dbReference type="Pfam" id="PF13310">
    <property type="entry name" value="Virulence_RhuM"/>
    <property type="match status" value="1"/>
</dbReference>
<feature type="domain" description="Fido" evidence="1">
    <location>
        <begin position="188"/>
        <end position="323"/>
    </location>
</feature>
<dbReference type="PANTHER" id="PTHR35810:SF1">
    <property type="entry name" value="CYTOPLASMIC PROTEIN"/>
    <property type="match status" value="1"/>
</dbReference>
<dbReference type="Gene3D" id="1.20.120.1870">
    <property type="entry name" value="Fic/DOC protein, Fido domain"/>
    <property type="match status" value="1"/>
</dbReference>
<sequence>MKKIKENKQIVIYQAKSGAIELRGDFSHETIWANLNQIADLFDVQKAAISKHLKNIFESEELSKIATVSKMETVQIEGKRAIRRPIEMYNLDAIIAVGYRVNSKKATQFRVWATKTLREHLLKGYTINRKRIAQNYDAFMKAVADIQVLLPEHITLDPKAVLELIKEFASTWVSLDAYDKETLEIIGTTKKAVKLAGQELTGVIGDLRAELVKKGEATELFAQERKQGSVEGIAGNVMQSFGGQPLYPSLEEKAAHLLYFMVKNHPFTDGNKRSGAFAFVWFLRKYRAKRSRNINPASLTALTLLIAESNPGKKEQMVALVTQLLK</sequence>
<accession>A0A1F6VHF7</accession>
<name>A0A1F6VHF7_9BACT</name>
<comment type="caution">
    <text evidence="2">The sequence shown here is derived from an EMBL/GenBank/DDBJ whole genome shotgun (WGS) entry which is preliminary data.</text>
</comment>